<evidence type="ECO:0000313" key="1">
    <source>
        <dbReference type="EMBL" id="OKL50287.1"/>
    </source>
</evidence>
<gene>
    <name evidence="1" type="ORF">BM477_02545</name>
</gene>
<organism evidence="1 2">
    <name type="scientific">Boudabousia marimammalium</name>
    <dbReference type="NCBI Taxonomy" id="156892"/>
    <lineage>
        <taxon>Bacteria</taxon>
        <taxon>Bacillati</taxon>
        <taxon>Actinomycetota</taxon>
        <taxon>Actinomycetes</taxon>
        <taxon>Actinomycetales</taxon>
        <taxon>Actinomycetaceae</taxon>
        <taxon>Boudabousia</taxon>
    </lineage>
</organism>
<dbReference type="PIRSF" id="PIRSF012508">
    <property type="entry name" value="YerC"/>
    <property type="match status" value="1"/>
</dbReference>
<dbReference type="NCBIfam" id="TIGR02531">
    <property type="entry name" value="yecD_yerC"/>
    <property type="match status" value="1"/>
</dbReference>
<dbReference type="AlphaFoldDB" id="A0A1Q5PRS8"/>
<reference evidence="2" key="1">
    <citation type="submission" date="2016-11" db="EMBL/GenBank/DDBJ databases">
        <title>Actinomyces gypaetusis sp. nov. isolated from Gypaetus barbatus in Qinghai Tibet Plateau China.</title>
        <authorList>
            <person name="Meng X."/>
        </authorList>
    </citation>
    <scope>NUCLEOTIDE SEQUENCE [LARGE SCALE GENOMIC DNA]</scope>
    <source>
        <strain evidence="2">DSM 15383</strain>
    </source>
</reference>
<dbReference type="Proteomes" id="UP000186465">
    <property type="component" value="Unassembled WGS sequence"/>
</dbReference>
<evidence type="ECO:0000313" key="2">
    <source>
        <dbReference type="Proteomes" id="UP000186465"/>
    </source>
</evidence>
<dbReference type="OrthoDB" id="2621539at2"/>
<keyword evidence="1" id="KW-0238">DNA-binding</keyword>
<name>A0A1Q5PRS8_9ACTO</name>
<dbReference type="Gene3D" id="1.10.1270.10">
    <property type="entry name" value="TrpR-like"/>
    <property type="match status" value="1"/>
</dbReference>
<dbReference type="EMBL" id="MPDM01000002">
    <property type="protein sequence ID" value="OKL50287.1"/>
    <property type="molecule type" value="Genomic_DNA"/>
</dbReference>
<dbReference type="InterPro" id="IPR010921">
    <property type="entry name" value="Trp_repressor/repl_initiator"/>
</dbReference>
<sequence>MKRRGEAVSQPVEDLATILAQLNDPGEVADFLHDLCTPSELEAMADRWSVVPLLAAGASYRKVHELTGVSVTTIGRVARYYASGAGGYERALELLSDRQTEN</sequence>
<dbReference type="Pfam" id="PF01371">
    <property type="entry name" value="Trp_repressor"/>
    <property type="match status" value="1"/>
</dbReference>
<comment type="caution">
    <text evidence="1">The sequence shown here is derived from an EMBL/GenBank/DDBJ whole genome shotgun (WGS) entry which is preliminary data.</text>
</comment>
<dbReference type="GO" id="GO:0043565">
    <property type="term" value="F:sequence-specific DNA binding"/>
    <property type="evidence" value="ECO:0007669"/>
    <property type="project" value="InterPro"/>
</dbReference>
<dbReference type="RefSeq" id="WP_075361112.1">
    <property type="nucleotide sequence ID" value="NZ_MPDM01000002.1"/>
</dbReference>
<proteinExistence type="predicted"/>
<accession>A0A1Q5PRS8</accession>
<keyword evidence="2" id="KW-1185">Reference proteome</keyword>
<dbReference type="InterPro" id="IPR013368">
    <property type="entry name" value="YecD_YerC"/>
</dbReference>
<dbReference type="PANTHER" id="PTHR40080">
    <property type="entry name" value="LMO1763 PROTEIN"/>
    <property type="match status" value="1"/>
</dbReference>
<dbReference type="InterPro" id="IPR038116">
    <property type="entry name" value="TrpR-like_sf"/>
</dbReference>
<dbReference type="SUPFAM" id="SSF48295">
    <property type="entry name" value="TrpR-like"/>
    <property type="match status" value="1"/>
</dbReference>
<protein>
    <submittedName>
        <fullName evidence="1">DNA-binding transcriptional regulator</fullName>
    </submittedName>
</protein>
<dbReference type="GO" id="GO:0003700">
    <property type="term" value="F:DNA-binding transcription factor activity"/>
    <property type="evidence" value="ECO:0007669"/>
    <property type="project" value="InterPro"/>
</dbReference>
<dbReference type="PANTHER" id="PTHR40080:SF1">
    <property type="entry name" value="TRPR-LIKE PROTEIN YERC_YECD"/>
    <property type="match status" value="1"/>
</dbReference>
<dbReference type="STRING" id="156892.BM477_02545"/>
<dbReference type="InterPro" id="IPR000831">
    <property type="entry name" value="Trp_repress"/>
</dbReference>